<proteinExistence type="predicted"/>
<gene>
    <name evidence="2" type="ORF">NDO55_03570</name>
</gene>
<dbReference type="GO" id="GO:0016787">
    <property type="term" value="F:hydrolase activity"/>
    <property type="evidence" value="ECO:0007669"/>
    <property type="project" value="UniProtKB-KW"/>
</dbReference>
<keyword evidence="3" id="KW-1185">Reference proteome</keyword>
<dbReference type="Gene3D" id="3.40.50.1820">
    <property type="entry name" value="alpha/beta hydrolase"/>
    <property type="match status" value="1"/>
</dbReference>
<dbReference type="EMBL" id="JAMSHT010000001">
    <property type="protein sequence ID" value="MCM8556894.1"/>
    <property type="molecule type" value="Genomic_DNA"/>
</dbReference>
<protein>
    <submittedName>
        <fullName evidence="2">Alpha/beta hydrolase</fullName>
    </submittedName>
</protein>
<dbReference type="InterPro" id="IPR050228">
    <property type="entry name" value="Carboxylesterase_BioH"/>
</dbReference>
<feature type="domain" description="AB hydrolase-1" evidence="1">
    <location>
        <begin position="27"/>
        <end position="226"/>
    </location>
</feature>
<organism evidence="2 3">
    <name type="scientific">Sphingomicrobium sediminis</name>
    <dbReference type="NCBI Taxonomy" id="2950949"/>
    <lineage>
        <taxon>Bacteria</taxon>
        <taxon>Pseudomonadati</taxon>
        <taxon>Pseudomonadota</taxon>
        <taxon>Alphaproteobacteria</taxon>
        <taxon>Sphingomonadales</taxon>
        <taxon>Sphingomonadaceae</taxon>
        <taxon>Sphingomicrobium</taxon>
    </lineage>
</organism>
<dbReference type="PANTHER" id="PTHR43194:SF2">
    <property type="entry name" value="PEROXISOMAL MEMBRANE PROTEIN LPX1"/>
    <property type="match status" value="1"/>
</dbReference>
<dbReference type="AlphaFoldDB" id="A0A9X2EJS9"/>
<dbReference type="Proteomes" id="UP001155128">
    <property type="component" value="Unassembled WGS sequence"/>
</dbReference>
<dbReference type="InterPro" id="IPR029058">
    <property type="entry name" value="AB_hydrolase_fold"/>
</dbReference>
<evidence type="ECO:0000313" key="3">
    <source>
        <dbReference type="Proteomes" id="UP001155128"/>
    </source>
</evidence>
<reference evidence="2" key="1">
    <citation type="submission" date="2022-06" db="EMBL/GenBank/DDBJ databases">
        <title>Sphingomicrobium sedimins sp. nov., a marine bacterium isolated from tidal flat.</title>
        <authorList>
            <person name="Kim C.-H."/>
            <person name="Yoo Y."/>
            <person name="Kim J.-J."/>
        </authorList>
    </citation>
    <scope>NUCLEOTIDE SEQUENCE</scope>
    <source>
        <strain evidence="2">GRR-S6-50</strain>
    </source>
</reference>
<comment type="caution">
    <text evidence="2">The sequence shown here is derived from an EMBL/GenBank/DDBJ whole genome shotgun (WGS) entry which is preliminary data.</text>
</comment>
<keyword evidence="2" id="KW-0378">Hydrolase</keyword>
<sequence length="253" mass="27291">MSASLNHWTASDGVRLAYHEMGEGRPVLLLHGLFSNAETNWIKYGHAAQVAAAGHRVIMPDLRAHGHSDAPLGPAAYPDGILARDLEEFVGHLGLMPNAYDLGGFSLGARTTVHGIGEGLRPARAMLCGMGLTGLTGWDKRQAFFLGAVDNYETAKRGDPDFLAIAFMKTMGIDREAARLLLPTFTDAKEKWLDAFEMPTAVICGEEDRDNGDPVALTERLPDARHMPIPGTHMSCVTKKELGAAIVEFLGDA</sequence>
<dbReference type="PANTHER" id="PTHR43194">
    <property type="entry name" value="HYDROLASE ALPHA/BETA FOLD FAMILY"/>
    <property type="match status" value="1"/>
</dbReference>
<dbReference type="InterPro" id="IPR000073">
    <property type="entry name" value="AB_hydrolase_1"/>
</dbReference>
<dbReference type="Pfam" id="PF12697">
    <property type="entry name" value="Abhydrolase_6"/>
    <property type="match status" value="1"/>
</dbReference>
<dbReference type="RefSeq" id="WP_252112486.1">
    <property type="nucleotide sequence ID" value="NZ_JAMSHT010000001.1"/>
</dbReference>
<evidence type="ECO:0000259" key="1">
    <source>
        <dbReference type="Pfam" id="PF12697"/>
    </source>
</evidence>
<dbReference type="SUPFAM" id="SSF53474">
    <property type="entry name" value="alpha/beta-Hydrolases"/>
    <property type="match status" value="1"/>
</dbReference>
<accession>A0A9X2EJS9</accession>
<evidence type="ECO:0000313" key="2">
    <source>
        <dbReference type="EMBL" id="MCM8556894.1"/>
    </source>
</evidence>
<name>A0A9X2EJS9_9SPHN</name>